<organism evidence="1 2">
    <name type="scientific">Pleurodeles waltl</name>
    <name type="common">Iberian ribbed newt</name>
    <dbReference type="NCBI Taxonomy" id="8319"/>
    <lineage>
        <taxon>Eukaryota</taxon>
        <taxon>Metazoa</taxon>
        <taxon>Chordata</taxon>
        <taxon>Craniata</taxon>
        <taxon>Vertebrata</taxon>
        <taxon>Euteleostomi</taxon>
        <taxon>Amphibia</taxon>
        <taxon>Batrachia</taxon>
        <taxon>Caudata</taxon>
        <taxon>Salamandroidea</taxon>
        <taxon>Salamandridae</taxon>
        <taxon>Pleurodelinae</taxon>
        <taxon>Pleurodeles</taxon>
    </lineage>
</organism>
<protein>
    <submittedName>
        <fullName evidence="1">Uncharacterized protein</fullName>
    </submittedName>
</protein>
<evidence type="ECO:0000313" key="1">
    <source>
        <dbReference type="EMBL" id="KAJ1112583.1"/>
    </source>
</evidence>
<evidence type="ECO:0000313" key="2">
    <source>
        <dbReference type="Proteomes" id="UP001066276"/>
    </source>
</evidence>
<comment type="caution">
    <text evidence="1">The sequence shown here is derived from an EMBL/GenBank/DDBJ whole genome shotgun (WGS) entry which is preliminary data.</text>
</comment>
<dbReference type="AlphaFoldDB" id="A0AAV7N975"/>
<reference evidence="1" key="1">
    <citation type="journal article" date="2022" name="bioRxiv">
        <title>Sequencing and chromosome-scale assembly of the giantPleurodeles waltlgenome.</title>
        <authorList>
            <person name="Brown T."/>
            <person name="Elewa A."/>
            <person name="Iarovenko S."/>
            <person name="Subramanian E."/>
            <person name="Araus A.J."/>
            <person name="Petzold A."/>
            <person name="Susuki M."/>
            <person name="Suzuki K.-i.T."/>
            <person name="Hayashi T."/>
            <person name="Toyoda A."/>
            <person name="Oliveira C."/>
            <person name="Osipova E."/>
            <person name="Leigh N.D."/>
            <person name="Simon A."/>
            <person name="Yun M.H."/>
        </authorList>
    </citation>
    <scope>NUCLEOTIDE SEQUENCE</scope>
    <source>
        <strain evidence="1">20211129_DDA</strain>
        <tissue evidence="1">Liver</tissue>
    </source>
</reference>
<gene>
    <name evidence="1" type="ORF">NDU88_000845</name>
</gene>
<dbReference type="Proteomes" id="UP001066276">
    <property type="component" value="Chromosome 8"/>
</dbReference>
<sequence>MLNFLCKPQTHRSSRRHCLGRCWHGQARDNLPETRGTLWHAPLSRCDVTAWPDARDEKTPRLPKRPW</sequence>
<proteinExistence type="predicted"/>
<dbReference type="EMBL" id="JANPWB010000012">
    <property type="protein sequence ID" value="KAJ1112583.1"/>
    <property type="molecule type" value="Genomic_DNA"/>
</dbReference>
<keyword evidence="2" id="KW-1185">Reference proteome</keyword>
<accession>A0AAV7N975</accession>
<name>A0AAV7N975_PLEWA</name>